<proteinExistence type="predicted"/>
<evidence type="ECO:0000313" key="1">
    <source>
        <dbReference type="EMBL" id="GBM11898.1"/>
    </source>
</evidence>
<gene>
    <name evidence="1" type="ORF">AVEN_209603_1</name>
</gene>
<evidence type="ECO:0008006" key="3">
    <source>
        <dbReference type="Google" id="ProtNLM"/>
    </source>
</evidence>
<comment type="caution">
    <text evidence="1">The sequence shown here is derived from an EMBL/GenBank/DDBJ whole genome shotgun (WGS) entry which is preliminary data.</text>
</comment>
<keyword evidence="2" id="KW-1185">Reference proteome</keyword>
<dbReference type="AlphaFoldDB" id="A0A4Y2D7D6"/>
<accession>A0A4Y2D7D6</accession>
<organism evidence="1 2">
    <name type="scientific">Araneus ventricosus</name>
    <name type="common">Orbweaver spider</name>
    <name type="synonym">Epeira ventricosa</name>
    <dbReference type="NCBI Taxonomy" id="182803"/>
    <lineage>
        <taxon>Eukaryota</taxon>
        <taxon>Metazoa</taxon>
        <taxon>Ecdysozoa</taxon>
        <taxon>Arthropoda</taxon>
        <taxon>Chelicerata</taxon>
        <taxon>Arachnida</taxon>
        <taxon>Araneae</taxon>
        <taxon>Araneomorphae</taxon>
        <taxon>Entelegynae</taxon>
        <taxon>Araneoidea</taxon>
        <taxon>Araneidae</taxon>
        <taxon>Araneus</taxon>
    </lineage>
</organism>
<evidence type="ECO:0000313" key="2">
    <source>
        <dbReference type="Proteomes" id="UP000499080"/>
    </source>
</evidence>
<sequence length="127" mass="14202">MAKLSVNNSIFQAELLAIFEAIGFLSSTSDSRKIWTDSFPCLQSICHLQLIDLQELSKKSCLSINTYLLDGSERIRAILATKQRTVSPVLEGISTPVPLPLCYARNILLQDLLCQWKSEWDSANTGR</sequence>
<protein>
    <recommendedName>
        <fullName evidence="3">RNase H type-1 domain-containing protein</fullName>
    </recommendedName>
</protein>
<reference evidence="1 2" key="1">
    <citation type="journal article" date="2019" name="Sci. Rep.">
        <title>Orb-weaving spider Araneus ventricosus genome elucidates the spidroin gene catalogue.</title>
        <authorList>
            <person name="Kono N."/>
            <person name="Nakamura H."/>
            <person name="Ohtoshi R."/>
            <person name="Moran D.A.P."/>
            <person name="Shinohara A."/>
            <person name="Yoshida Y."/>
            <person name="Fujiwara M."/>
            <person name="Mori M."/>
            <person name="Tomita M."/>
            <person name="Arakawa K."/>
        </authorList>
    </citation>
    <scope>NUCLEOTIDE SEQUENCE [LARGE SCALE GENOMIC DNA]</scope>
</reference>
<name>A0A4Y2D7D6_ARAVE</name>
<dbReference type="Proteomes" id="UP000499080">
    <property type="component" value="Unassembled WGS sequence"/>
</dbReference>
<dbReference type="EMBL" id="BGPR01000306">
    <property type="protein sequence ID" value="GBM11898.1"/>
    <property type="molecule type" value="Genomic_DNA"/>
</dbReference>